<dbReference type="InterPro" id="IPR000531">
    <property type="entry name" value="Beta-barrel_TonB"/>
</dbReference>
<sequence length="1113" mass="125926">MYNSTKRSAIKLLYSMTRLTFLMTIVTLTFSGVILASDVKSQNLKDVKISLDEKPNTLSALLGTLEKKSGFSFAYTQEIGNITGFHLTGKTNTLYDVLTEICRQKNLRFVRENYLIAIVRAPKPQQPGRISGKIMDDRGEVLPAAGIKIVETGAFIQSGVDGTYNIAIKPGNYTLEVSYISFQTKRITDINVKEGQLTNLNVTLNPSTSALQQVTVTGNYKKESVAGLYVQQKNAAGLTDGISAEQISRTPDRHVGETLGRITGVSTTNGKRVVVRGIAERYNVATLNGSVLPSTDVLQRNFEFDLIPTNMVDQVVVSKSITPDMPYGFAGGLVQITTKAIPSENFISFSTGIGINDRTQGKDFMGYGRGKYDYLGFDDGTRNRYPEGILDITSNFDPRKSDAQNKITAAQVAEQNKRIGGTERLGARIFAAAPSQNYQLTIGRLYSLSKTKVRKLGYIGSASYRNTQRNSYIANMRRGDWAQRATDADDITDVNTGNRYNFNTSLATLLNVGFNTEKHQLNSYNMYNRVFDNEFNRLTGWDNERPKSSSNPYPTVEEDERPKFTDILQNKLVGKHSFGNLSLDWSGSKTYLKQVEKDATYANLNNREYANYAPLYSYYPGQASDPGWGTFHRGKFSYRETNTETMFNAAYNFRWGNTSHILKAGYNSQYRRASNSWLVLPIVVSNPSVINYSEIPIQEWGNYMDMKNRLTSLFYNTSKFTDAEFEGKSITHGSYLMLDNKIGSKLRLVWGARAEYFRLDTLKNPASLLIDQNTKLLLDEEKNWRFMPSANATYSPLSSLNIRASYAKSAVRPGLMENSRFSRVDPNLGSRVRSNGVTTTSIDNYDAKIEWFPGAGELISVGYFYKHFDKPAEFYRINNSSSGIPYVTLSNSEWAKVSGWEFEVRKSLNFILPKTSFLNNIYLMGNLTIQKSEVKGREIRYNTDKPGKPEPYYYYMKYPRQLYGQVPLLYNIGAQYAGDKLGLNITYNYMDYKTSVTSSEPMLAEYERPRGQLDLQVSYRFLSKRMEAKLNMSNLTDAPFRFFVNDAYTYQVKPGTENLLNAEWAERFEYKPGFSEKFEKGYTEEGTGILIGDRESFTRYIGRTYSLSLSYKF</sequence>
<dbReference type="InterPro" id="IPR037066">
    <property type="entry name" value="Plug_dom_sf"/>
</dbReference>
<dbReference type="Pfam" id="PF07715">
    <property type="entry name" value="Plug"/>
    <property type="match status" value="1"/>
</dbReference>
<feature type="domain" description="TonB-dependent receptor-like beta-barrel" evidence="5">
    <location>
        <begin position="591"/>
        <end position="1035"/>
    </location>
</feature>
<organism evidence="7 8">
    <name type="scientific">Pedobacter xixiisoli</name>
    <dbReference type="NCBI Taxonomy" id="1476464"/>
    <lineage>
        <taxon>Bacteria</taxon>
        <taxon>Pseudomonadati</taxon>
        <taxon>Bacteroidota</taxon>
        <taxon>Sphingobacteriia</taxon>
        <taxon>Sphingobacteriales</taxon>
        <taxon>Sphingobacteriaceae</taxon>
        <taxon>Pedobacter</taxon>
    </lineage>
</organism>
<evidence type="ECO:0000256" key="2">
    <source>
        <dbReference type="ARBA" id="ARBA00023136"/>
    </source>
</evidence>
<evidence type="ECO:0000256" key="3">
    <source>
        <dbReference type="ARBA" id="ARBA00023237"/>
    </source>
</evidence>
<gene>
    <name evidence="7" type="ORF">SAMN06297358_2315</name>
</gene>
<dbReference type="Pfam" id="PF00593">
    <property type="entry name" value="TonB_dep_Rec_b-barrel"/>
    <property type="match status" value="1"/>
</dbReference>
<dbReference type="AlphaFoldDB" id="A0A286A0B4"/>
<keyword evidence="3" id="KW-0998">Cell outer membrane</keyword>
<feature type="domain" description="TonB-dependent receptor plug" evidence="6">
    <location>
        <begin position="233"/>
        <end position="320"/>
    </location>
</feature>
<dbReference type="Gene3D" id="2.40.170.20">
    <property type="entry name" value="TonB-dependent receptor, beta-barrel domain"/>
    <property type="match status" value="1"/>
</dbReference>
<dbReference type="OrthoDB" id="9768470at2"/>
<dbReference type="SUPFAM" id="SSF49464">
    <property type="entry name" value="Carboxypeptidase regulatory domain-like"/>
    <property type="match status" value="1"/>
</dbReference>
<evidence type="ECO:0000313" key="7">
    <source>
        <dbReference type="EMBL" id="SOD15328.1"/>
    </source>
</evidence>
<protein>
    <submittedName>
        <fullName evidence="7">TonB-dependent receptor</fullName>
    </submittedName>
</protein>
<accession>A0A286A0B4</accession>
<comment type="similarity">
    <text evidence="4">Belongs to the TonB-dependent receptor family.</text>
</comment>
<dbReference type="Proteomes" id="UP000219281">
    <property type="component" value="Unassembled WGS sequence"/>
</dbReference>
<reference evidence="8" key="1">
    <citation type="submission" date="2017-09" db="EMBL/GenBank/DDBJ databases">
        <authorList>
            <person name="Varghese N."/>
            <person name="Submissions S."/>
        </authorList>
    </citation>
    <scope>NUCLEOTIDE SEQUENCE [LARGE SCALE GENOMIC DNA]</scope>
    <source>
        <strain evidence="8">CGMCC 1.12803</strain>
    </source>
</reference>
<dbReference type="SUPFAM" id="SSF56935">
    <property type="entry name" value="Porins"/>
    <property type="match status" value="1"/>
</dbReference>
<dbReference type="InterPro" id="IPR012910">
    <property type="entry name" value="Plug_dom"/>
</dbReference>
<keyword evidence="7" id="KW-0675">Receptor</keyword>
<dbReference type="Pfam" id="PF13620">
    <property type="entry name" value="CarboxypepD_reg"/>
    <property type="match status" value="1"/>
</dbReference>
<evidence type="ECO:0000259" key="5">
    <source>
        <dbReference type="Pfam" id="PF00593"/>
    </source>
</evidence>
<keyword evidence="4" id="KW-0798">TonB box</keyword>
<dbReference type="InterPro" id="IPR008969">
    <property type="entry name" value="CarboxyPept-like_regulatory"/>
</dbReference>
<evidence type="ECO:0000313" key="8">
    <source>
        <dbReference type="Proteomes" id="UP000219281"/>
    </source>
</evidence>
<keyword evidence="8" id="KW-1185">Reference proteome</keyword>
<dbReference type="GO" id="GO:0009279">
    <property type="term" value="C:cell outer membrane"/>
    <property type="evidence" value="ECO:0007669"/>
    <property type="project" value="UniProtKB-SubCell"/>
</dbReference>
<evidence type="ECO:0000256" key="1">
    <source>
        <dbReference type="ARBA" id="ARBA00004442"/>
    </source>
</evidence>
<dbReference type="InterPro" id="IPR036942">
    <property type="entry name" value="Beta-barrel_TonB_sf"/>
</dbReference>
<dbReference type="Gene3D" id="2.170.130.10">
    <property type="entry name" value="TonB-dependent receptor, plug domain"/>
    <property type="match status" value="1"/>
</dbReference>
<dbReference type="EMBL" id="OCMT01000002">
    <property type="protein sequence ID" value="SOD15328.1"/>
    <property type="molecule type" value="Genomic_DNA"/>
</dbReference>
<name>A0A286A0B4_9SPHI</name>
<comment type="subcellular location">
    <subcellularLocation>
        <location evidence="1 4">Cell outer membrane</location>
    </subcellularLocation>
</comment>
<evidence type="ECO:0000256" key="4">
    <source>
        <dbReference type="RuleBase" id="RU003357"/>
    </source>
</evidence>
<dbReference type="Gene3D" id="2.60.40.1120">
    <property type="entry name" value="Carboxypeptidase-like, regulatory domain"/>
    <property type="match status" value="1"/>
</dbReference>
<keyword evidence="2 4" id="KW-0472">Membrane</keyword>
<evidence type="ECO:0000259" key="6">
    <source>
        <dbReference type="Pfam" id="PF07715"/>
    </source>
</evidence>
<dbReference type="PANTHER" id="PTHR40980">
    <property type="entry name" value="PLUG DOMAIN-CONTAINING PROTEIN"/>
    <property type="match status" value="1"/>
</dbReference>
<proteinExistence type="inferred from homology"/>
<dbReference type="PANTHER" id="PTHR40980:SF4">
    <property type="entry name" value="TONB-DEPENDENT RECEPTOR-LIKE BETA-BARREL DOMAIN-CONTAINING PROTEIN"/>
    <property type="match status" value="1"/>
</dbReference>